<dbReference type="Pfam" id="PF04321">
    <property type="entry name" value="RmlD_sub_bind"/>
    <property type="match status" value="1"/>
</dbReference>
<dbReference type="InterPro" id="IPR015421">
    <property type="entry name" value="PyrdxlP-dep_Trfase_major"/>
</dbReference>
<dbReference type="AlphaFoldDB" id="A0A6V2E114"/>
<dbReference type="SUPFAM" id="SSF53383">
    <property type="entry name" value="PLP-dependent transferases"/>
    <property type="match status" value="1"/>
</dbReference>
<sequence>MGNIKDCHKRAFITGGSGLVGHQCSIAFRAAGWEVAASHFAYPTPTTFFYDCATPDHPENFDVRLFAPDVIVHCAAWTHVDGCEQDPEKSHRQNVAATQSLKAIATEIKAKLVFVSSDYVFDGSVGPYGENAIPNPLNVYGKHKLESERIVLGAEKGGPNQNSIVLRITNVYGKDPGRNKNFVTRVAANLQKNANDAVANPMTLKLPSDQYATPTDAADVGVIAQMLVADDKSGIYHLAAPEYYSRVALARKVMQWVSGNTATVVSIKTCDLGQPAQRPLRGGLLSSRLESEYPDFVFQTVSDYLDRMLPLSERSSSHRRPCRTLPGLYAQYDQAGKHWYAPNKFEAYGEEEIEAVVECLRDGFLAPGPKTEAFERSVCELFGKDYGLMVNSGSSANLIALNAFGFRPGDEVVTAACTFSTVVAPLAQLGVTPVFVDVELGTYVPSVDAIIDAITPRTVMIWLPNLVGSKPDWESLRQRTSLPLWEDSCDTITKTSVTDVSTTSFYASHMVTAGGGGGMIMANDENFMKKCKMYRDWGRVGNNIENMIERFKNNNVDGIPYDGKFLYGVIGYNMKATEMNAAFGIVQLTKLPQITSKRRANFQRFLVNLEEVKDFYGLPVNGTKFDWLAFPLTSPYRQEILEYLESKNIQTRVTFCGNIARHPAYRSLYFEEHGGDENFPIADRIMAEGFLLGCHQGVTFKQIDRACNLLKDFSKQKGFFALKETLAI</sequence>
<evidence type="ECO:0000313" key="2">
    <source>
        <dbReference type="EMBL" id="CAE4601634.1"/>
    </source>
</evidence>
<name>A0A6V2E114_9STRA</name>
<dbReference type="Gene3D" id="3.40.640.10">
    <property type="entry name" value="Type I PLP-dependent aspartate aminotransferase-like (Major domain)"/>
    <property type="match status" value="1"/>
</dbReference>
<dbReference type="Gene3D" id="3.40.50.720">
    <property type="entry name" value="NAD(P)-binding Rossmann-like Domain"/>
    <property type="match status" value="1"/>
</dbReference>
<accession>A0A6V2E114</accession>
<dbReference type="GO" id="GO:0008483">
    <property type="term" value="F:transaminase activity"/>
    <property type="evidence" value="ECO:0007669"/>
    <property type="project" value="TreeGrafter"/>
</dbReference>
<dbReference type="Pfam" id="PF01041">
    <property type="entry name" value="DegT_DnrJ_EryC1"/>
    <property type="match status" value="1"/>
</dbReference>
<dbReference type="InterPro" id="IPR036291">
    <property type="entry name" value="NAD(P)-bd_dom_sf"/>
</dbReference>
<organism evidence="3">
    <name type="scientific">Ditylum brightwellii</name>
    <dbReference type="NCBI Taxonomy" id="49249"/>
    <lineage>
        <taxon>Eukaryota</taxon>
        <taxon>Sar</taxon>
        <taxon>Stramenopiles</taxon>
        <taxon>Ochrophyta</taxon>
        <taxon>Bacillariophyta</taxon>
        <taxon>Mediophyceae</taxon>
        <taxon>Lithodesmiophycidae</taxon>
        <taxon>Lithodesmiales</taxon>
        <taxon>Lithodesmiaceae</taxon>
        <taxon>Ditylum</taxon>
    </lineage>
</organism>
<proteinExistence type="predicted"/>
<dbReference type="SUPFAM" id="SSF51735">
    <property type="entry name" value="NAD(P)-binding Rossmann-fold domains"/>
    <property type="match status" value="1"/>
</dbReference>
<dbReference type="GO" id="GO:0000271">
    <property type="term" value="P:polysaccharide biosynthetic process"/>
    <property type="evidence" value="ECO:0007669"/>
    <property type="project" value="TreeGrafter"/>
</dbReference>
<dbReference type="CDD" id="cd05254">
    <property type="entry name" value="dTDP_HR_like_SDR_e"/>
    <property type="match status" value="1"/>
</dbReference>
<dbReference type="EMBL" id="HBNS01014934">
    <property type="protein sequence ID" value="CAE4601634.1"/>
    <property type="molecule type" value="Transcribed_RNA"/>
</dbReference>
<dbReference type="InterPro" id="IPR015424">
    <property type="entry name" value="PyrdxlP-dep_Trfase"/>
</dbReference>
<protein>
    <recommendedName>
        <fullName evidence="1">RmlD-like substrate binding domain-containing protein</fullName>
    </recommendedName>
</protein>
<dbReference type="InterPro" id="IPR029903">
    <property type="entry name" value="RmlD-like-bd"/>
</dbReference>
<dbReference type="GO" id="GO:0030170">
    <property type="term" value="F:pyridoxal phosphate binding"/>
    <property type="evidence" value="ECO:0007669"/>
    <property type="project" value="TreeGrafter"/>
</dbReference>
<evidence type="ECO:0000259" key="1">
    <source>
        <dbReference type="Pfam" id="PF04321"/>
    </source>
</evidence>
<gene>
    <name evidence="2" type="ORF">DBRI00130_LOCUS11994</name>
    <name evidence="3" type="ORF">DBRI00130_LOCUS11996</name>
</gene>
<dbReference type="InterPro" id="IPR015422">
    <property type="entry name" value="PyrdxlP-dep_Trfase_small"/>
</dbReference>
<dbReference type="EMBL" id="HBNS01014936">
    <property type="protein sequence ID" value="CAE4601637.1"/>
    <property type="molecule type" value="Transcribed_RNA"/>
</dbReference>
<reference evidence="3" key="1">
    <citation type="submission" date="2021-01" db="EMBL/GenBank/DDBJ databases">
        <authorList>
            <person name="Corre E."/>
            <person name="Pelletier E."/>
            <person name="Niang G."/>
            <person name="Scheremetjew M."/>
            <person name="Finn R."/>
            <person name="Kale V."/>
            <person name="Holt S."/>
            <person name="Cochrane G."/>
            <person name="Meng A."/>
            <person name="Brown T."/>
            <person name="Cohen L."/>
        </authorList>
    </citation>
    <scope>NUCLEOTIDE SEQUENCE</scope>
    <source>
        <strain evidence="3">GSO104</strain>
    </source>
</reference>
<dbReference type="PANTHER" id="PTHR30244">
    <property type="entry name" value="TRANSAMINASE"/>
    <property type="match status" value="1"/>
</dbReference>
<dbReference type="Gene3D" id="3.90.1150.10">
    <property type="entry name" value="Aspartate Aminotransferase, domain 1"/>
    <property type="match status" value="1"/>
</dbReference>
<dbReference type="PANTHER" id="PTHR30244:SF34">
    <property type="entry name" value="DTDP-4-AMINO-4,6-DIDEOXYGALACTOSE TRANSAMINASE"/>
    <property type="match status" value="1"/>
</dbReference>
<evidence type="ECO:0000313" key="3">
    <source>
        <dbReference type="EMBL" id="CAE4601637.1"/>
    </source>
</evidence>
<dbReference type="InterPro" id="IPR000653">
    <property type="entry name" value="DegT/StrS_aminotransferase"/>
</dbReference>
<feature type="domain" description="RmlD-like substrate binding" evidence="1">
    <location>
        <begin position="12"/>
        <end position="292"/>
    </location>
</feature>